<dbReference type="PROSITE" id="PS51257">
    <property type="entry name" value="PROKAR_LIPOPROTEIN"/>
    <property type="match status" value="1"/>
</dbReference>
<evidence type="ECO:0000313" key="2">
    <source>
        <dbReference type="EMBL" id="SNV43549.1"/>
    </source>
</evidence>
<protein>
    <recommendedName>
        <fullName evidence="4">PepSY domain-containing protein</fullName>
    </recommendedName>
</protein>
<sequence>MTLKKSIFLFLLLILTAACQQPPKKEEASQSEPDNKSDKVLDYFKSRQPTKEQLMAEAKKRNIPFRKEENGVMYELHSFDEHTGMPIYYTTKDIQGQSQKVSVEERK</sequence>
<accession>A0A239XAB9</accession>
<reference evidence="2 3" key="1">
    <citation type="submission" date="2017-06" db="EMBL/GenBank/DDBJ databases">
        <authorList>
            <consortium name="Pathogen Informatics"/>
        </authorList>
    </citation>
    <scope>NUCLEOTIDE SEQUENCE [LARGE SCALE GENOMIC DNA]</scope>
    <source>
        <strain evidence="2 3">NCTC13490</strain>
    </source>
</reference>
<feature type="signal peptide" evidence="1">
    <location>
        <begin position="1"/>
        <end position="20"/>
    </location>
</feature>
<keyword evidence="1" id="KW-0732">Signal</keyword>
<dbReference type="Proteomes" id="UP000215196">
    <property type="component" value="Chromosome 1"/>
</dbReference>
<feature type="chain" id="PRO_5013099859" description="PepSY domain-containing protein" evidence="1">
    <location>
        <begin position="21"/>
        <end position="107"/>
    </location>
</feature>
<gene>
    <name evidence="2" type="ORF">SAMEA4412677_01273</name>
</gene>
<dbReference type="AlphaFoldDB" id="A0A239XAB9"/>
<dbReference type="EMBL" id="LT906465">
    <property type="protein sequence ID" value="SNV43549.1"/>
    <property type="molecule type" value="Genomic_DNA"/>
</dbReference>
<name>A0A239XAB9_9FLAO</name>
<dbReference type="KEGG" id="ctak:4412677_01273"/>
<evidence type="ECO:0000313" key="3">
    <source>
        <dbReference type="Proteomes" id="UP000215196"/>
    </source>
</evidence>
<evidence type="ECO:0000256" key="1">
    <source>
        <dbReference type="SAM" id="SignalP"/>
    </source>
</evidence>
<proteinExistence type="predicted"/>
<organism evidence="2 3">
    <name type="scientific">Chryseobacterium taklimakanense</name>
    <dbReference type="NCBI Taxonomy" id="536441"/>
    <lineage>
        <taxon>Bacteria</taxon>
        <taxon>Pseudomonadati</taxon>
        <taxon>Bacteroidota</taxon>
        <taxon>Flavobacteriia</taxon>
        <taxon>Flavobacteriales</taxon>
        <taxon>Weeksellaceae</taxon>
        <taxon>Chryseobacterium group</taxon>
        <taxon>Chryseobacterium</taxon>
    </lineage>
</organism>
<keyword evidence="3" id="KW-1185">Reference proteome</keyword>
<evidence type="ECO:0008006" key="4">
    <source>
        <dbReference type="Google" id="ProtNLM"/>
    </source>
</evidence>